<protein>
    <recommendedName>
        <fullName evidence="10">Xylose transport system permease protein XylH</fullName>
    </recommendedName>
</protein>
<dbReference type="GO" id="GO:0005886">
    <property type="term" value="C:plasma membrane"/>
    <property type="evidence" value="ECO:0007669"/>
    <property type="project" value="UniProtKB-SubCell"/>
</dbReference>
<evidence type="ECO:0000256" key="11">
    <source>
        <dbReference type="SAM" id="Phobius"/>
    </source>
</evidence>
<keyword evidence="6 11" id="KW-0812">Transmembrane</keyword>
<evidence type="ECO:0000256" key="5">
    <source>
        <dbReference type="ARBA" id="ARBA00022597"/>
    </source>
</evidence>
<sequence>MNQISQTSAGPGLVEEGAVRRFLRATEIDTRMLGMFGALILIWMGFQIYGIVYNGNGAFLTYRNLWNLSVQTSSIAVMATGMVLIIVTRHIDLSVGSVLGITAMLMGVFQVWVLPQYLGLGHPMIWVLTVLFGLAVGTLIGAFHGVLIAYLQIPSFIVTLGGLLVWRGAAWWVARGETISPVDANFALIGGGPYGSIGYWGTWFVALLGCVAVVLMLASGRRQRARFGFPLRPVWAEVFLAAISAALIVGAAFIANEYFWPVGIVKQYAAANNITIPEGGLNISHGFAIPVLIAAFVCIAMTFLATRTRFGRYVFAIGGNPEAAELAGINTKRMTMLIFALMGFLVGISATISSARLNSATNALGQFDELYVIAATVIGGTSLAGGMGTIYGAMLGAVVMQSLQSGMVLVGFDSAVQQMVVGGVLVVAVWLDTIYQRRVK</sequence>
<feature type="transmembrane region" description="Helical" evidence="11">
    <location>
        <begin position="93"/>
        <end position="113"/>
    </location>
</feature>
<keyword evidence="5" id="KW-0762">Sugar transport</keyword>
<keyword evidence="7 11" id="KW-1133">Transmembrane helix</keyword>
<keyword evidence="3" id="KW-1003">Cell membrane</keyword>
<proteinExistence type="predicted"/>
<feature type="transmembrane region" description="Helical" evidence="11">
    <location>
        <begin position="33"/>
        <end position="53"/>
    </location>
</feature>
<evidence type="ECO:0000256" key="1">
    <source>
        <dbReference type="ARBA" id="ARBA00004651"/>
    </source>
</evidence>
<evidence type="ECO:0000256" key="2">
    <source>
        <dbReference type="ARBA" id="ARBA00022448"/>
    </source>
</evidence>
<feature type="transmembrane region" description="Helical" evidence="11">
    <location>
        <begin position="336"/>
        <end position="358"/>
    </location>
</feature>
<evidence type="ECO:0000256" key="6">
    <source>
        <dbReference type="ARBA" id="ARBA00022692"/>
    </source>
</evidence>
<evidence type="ECO:0000313" key="13">
    <source>
        <dbReference type="Proteomes" id="UP000528286"/>
    </source>
</evidence>
<dbReference type="Proteomes" id="UP000528286">
    <property type="component" value="Unassembled WGS sequence"/>
</dbReference>
<dbReference type="GO" id="GO:0022857">
    <property type="term" value="F:transmembrane transporter activity"/>
    <property type="evidence" value="ECO:0007669"/>
    <property type="project" value="InterPro"/>
</dbReference>
<dbReference type="Pfam" id="PF02653">
    <property type="entry name" value="BPD_transp_2"/>
    <property type="match status" value="1"/>
</dbReference>
<feature type="transmembrane region" description="Helical" evidence="11">
    <location>
        <begin position="65"/>
        <end position="86"/>
    </location>
</feature>
<feature type="transmembrane region" description="Helical" evidence="11">
    <location>
        <begin position="194"/>
        <end position="217"/>
    </location>
</feature>
<feature type="transmembrane region" description="Helical" evidence="11">
    <location>
        <begin position="287"/>
        <end position="305"/>
    </location>
</feature>
<feature type="transmembrane region" description="Helical" evidence="11">
    <location>
        <begin position="125"/>
        <end position="149"/>
    </location>
</feature>
<evidence type="ECO:0000256" key="7">
    <source>
        <dbReference type="ARBA" id="ARBA00022989"/>
    </source>
</evidence>
<accession>A0A7W6NJA5</accession>
<feature type="transmembrane region" description="Helical" evidence="11">
    <location>
        <begin position="238"/>
        <end position="255"/>
    </location>
</feature>
<comment type="subcellular location">
    <subcellularLocation>
        <location evidence="1">Cell membrane</location>
        <topology evidence="1">Multi-pass membrane protein</topology>
    </subcellularLocation>
</comment>
<evidence type="ECO:0000256" key="8">
    <source>
        <dbReference type="ARBA" id="ARBA00023136"/>
    </source>
</evidence>
<comment type="function">
    <text evidence="9">Part of the binding-protein-dependent transport system for D-xylose. Probably responsible for the translocation of the substrate across the membrane.</text>
</comment>
<dbReference type="AlphaFoldDB" id="A0A7W6NJA5"/>
<evidence type="ECO:0000256" key="10">
    <source>
        <dbReference type="ARBA" id="ARBA00035686"/>
    </source>
</evidence>
<keyword evidence="13" id="KW-1185">Reference proteome</keyword>
<dbReference type="RefSeq" id="WP_183364474.1">
    <property type="nucleotide sequence ID" value="NZ_JACIEZ010000001.1"/>
</dbReference>
<feature type="transmembrane region" description="Helical" evidence="11">
    <location>
        <begin position="370"/>
        <end position="394"/>
    </location>
</feature>
<dbReference type="CDD" id="cd06579">
    <property type="entry name" value="TM_PBP1_transp_AraH_like"/>
    <property type="match status" value="1"/>
</dbReference>
<gene>
    <name evidence="12" type="ORF">GGR23_000440</name>
</gene>
<reference evidence="12 13" key="1">
    <citation type="submission" date="2020-08" db="EMBL/GenBank/DDBJ databases">
        <title>Genomic Encyclopedia of Type Strains, Phase IV (KMG-IV): sequencing the most valuable type-strain genomes for metagenomic binning, comparative biology and taxonomic classification.</title>
        <authorList>
            <person name="Goeker M."/>
        </authorList>
    </citation>
    <scope>NUCLEOTIDE SEQUENCE [LARGE SCALE GENOMIC DNA]</scope>
    <source>
        <strain evidence="12 13">DSM 29853</strain>
    </source>
</reference>
<dbReference type="PANTHER" id="PTHR32196">
    <property type="entry name" value="ABC TRANSPORTER PERMEASE PROTEIN YPHD-RELATED-RELATED"/>
    <property type="match status" value="1"/>
</dbReference>
<organism evidence="12 13">
    <name type="scientific">Gellertiella hungarica</name>
    <dbReference type="NCBI Taxonomy" id="1572859"/>
    <lineage>
        <taxon>Bacteria</taxon>
        <taxon>Pseudomonadati</taxon>
        <taxon>Pseudomonadota</taxon>
        <taxon>Alphaproteobacteria</taxon>
        <taxon>Hyphomicrobiales</taxon>
        <taxon>Rhizobiaceae</taxon>
        <taxon>Gellertiella</taxon>
    </lineage>
</organism>
<evidence type="ECO:0000256" key="3">
    <source>
        <dbReference type="ARBA" id="ARBA00022475"/>
    </source>
</evidence>
<name>A0A7W6NJA5_9HYPH</name>
<evidence type="ECO:0000256" key="9">
    <source>
        <dbReference type="ARBA" id="ARBA00035611"/>
    </source>
</evidence>
<feature type="transmembrane region" description="Helical" evidence="11">
    <location>
        <begin position="156"/>
        <end position="174"/>
    </location>
</feature>
<comment type="caution">
    <text evidence="12">The sequence shown here is derived from an EMBL/GenBank/DDBJ whole genome shotgun (WGS) entry which is preliminary data.</text>
</comment>
<keyword evidence="4" id="KW-0997">Cell inner membrane</keyword>
<keyword evidence="2" id="KW-0813">Transport</keyword>
<keyword evidence="8 11" id="KW-0472">Membrane</keyword>
<feature type="transmembrane region" description="Helical" evidence="11">
    <location>
        <begin position="406"/>
        <end position="431"/>
    </location>
</feature>
<evidence type="ECO:0000313" key="12">
    <source>
        <dbReference type="EMBL" id="MBB4063279.1"/>
    </source>
</evidence>
<dbReference type="PANTHER" id="PTHR32196:SF32">
    <property type="entry name" value="XYLOSE TRANSPORT SYSTEM PERMEASE PROTEIN XYLH"/>
    <property type="match status" value="1"/>
</dbReference>
<dbReference type="InterPro" id="IPR001851">
    <property type="entry name" value="ABC_transp_permease"/>
</dbReference>
<evidence type="ECO:0000256" key="4">
    <source>
        <dbReference type="ARBA" id="ARBA00022519"/>
    </source>
</evidence>
<dbReference type="EMBL" id="JACIEZ010000001">
    <property type="protein sequence ID" value="MBB4063279.1"/>
    <property type="molecule type" value="Genomic_DNA"/>
</dbReference>